<dbReference type="CTD" id="36095"/>
<feature type="transmembrane region" description="Helical" evidence="8">
    <location>
        <begin position="565"/>
        <end position="586"/>
    </location>
</feature>
<comment type="subcellular location">
    <subcellularLocation>
        <location evidence="1">Cell membrane</location>
        <topology evidence="1">Multi-pass membrane protein</topology>
    </subcellularLocation>
</comment>
<feature type="transmembrane region" description="Helical" evidence="8">
    <location>
        <begin position="339"/>
        <end position="358"/>
    </location>
</feature>
<dbReference type="Proteomes" id="UP000515162">
    <property type="component" value="Chromosome 2R"/>
</dbReference>
<evidence type="ECO:0000256" key="3">
    <source>
        <dbReference type="ARBA" id="ARBA00022692"/>
    </source>
</evidence>
<keyword evidence="6" id="KW-0675">Receptor</keyword>
<dbReference type="AlphaFoldDB" id="A0A6P8JV48"/>
<proteinExistence type="predicted"/>
<dbReference type="GeneID" id="117138430"/>
<feature type="transmembrane region" description="Helical" evidence="8">
    <location>
        <begin position="370"/>
        <end position="393"/>
    </location>
</feature>
<evidence type="ECO:0000256" key="1">
    <source>
        <dbReference type="ARBA" id="ARBA00004651"/>
    </source>
</evidence>
<keyword evidence="10" id="KW-1185">Reference proteome</keyword>
<evidence type="ECO:0000256" key="4">
    <source>
        <dbReference type="ARBA" id="ARBA00022989"/>
    </source>
</evidence>
<evidence type="ECO:0000256" key="5">
    <source>
        <dbReference type="ARBA" id="ARBA00023136"/>
    </source>
</evidence>
<evidence type="ECO:0000256" key="7">
    <source>
        <dbReference type="ARBA" id="ARBA00023180"/>
    </source>
</evidence>
<name>A0A6P8JV48_DROMA</name>
<sequence length="593" mass="68309">MRQIKLLVWLLVVGVVSLTEQLRFLKNFLEAVHKEKSISTILLMQRKVYKHDFLHGLYPISWPIIRLDEIKRVELVNNFNKDILALVYMEAEEDTLLLSALAADFNHIRDARIMIWLQMSPSETFLENIVFQASEQKFLNLVVIENTLKTRRLYPFPQPTVQVIEKPFEEKEIYPALWRNFMGKNAIAVPDLVPPRSFYSFHPKTGHRRQSGSVYKVFKAFTQRYNITMLLKWPLNTNTTQQEIIERTVRGEIDLPLTGQLISFRHPNGSRAQPLLGMTAVSIAVPCGPELPMFDRFFLVYGLATPITIAGYYVLLNSIEIILGTLSDRVKRHPRHEKILNLVLNLRVFSCILSLPTPQGNRLRSVKGQLTMVMSITGLILSCIVAAQTSTILTMKPQYRHIKNFQELRDSNITVVCNHHNYMTIKQQMDPKFLAKFMQNIWIVSSIEQMKMIFDLNTSYAYQTFSYKKDPFTLLQMHTTRKAFCRTADLDVVSGLAYTAVLEKNSIYALPLQDYTLRVFSAGLVYYWAEEAIRDLISTVRHSQLEKLPIVIGYQSLKLQDYKGCWMILLIGGALAFCVFIVEVVVGSKKRGI</sequence>
<feature type="chain" id="PRO_5027864259" evidence="9">
    <location>
        <begin position="22"/>
        <end position="593"/>
    </location>
</feature>
<keyword evidence="4 8" id="KW-1133">Transmembrane helix</keyword>
<dbReference type="InterPro" id="IPR052192">
    <property type="entry name" value="Insect_Ionotropic_Sensory_Rcpt"/>
</dbReference>
<evidence type="ECO:0000313" key="10">
    <source>
        <dbReference type="Proteomes" id="UP000515162"/>
    </source>
</evidence>
<organism evidence="10 11">
    <name type="scientific">Drosophila mauritiana</name>
    <name type="common">Fruit fly</name>
    <dbReference type="NCBI Taxonomy" id="7226"/>
    <lineage>
        <taxon>Eukaryota</taxon>
        <taxon>Metazoa</taxon>
        <taxon>Ecdysozoa</taxon>
        <taxon>Arthropoda</taxon>
        <taxon>Hexapoda</taxon>
        <taxon>Insecta</taxon>
        <taxon>Pterygota</taxon>
        <taxon>Neoptera</taxon>
        <taxon>Endopterygota</taxon>
        <taxon>Diptera</taxon>
        <taxon>Brachycera</taxon>
        <taxon>Muscomorpha</taxon>
        <taxon>Ephydroidea</taxon>
        <taxon>Drosophilidae</taxon>
        <taxon>Drosophila</taxon>
        <taxon>Sophophora</taxon>
    </lineage>
</organism>
<feature type="signal peptide" evidence="9">
    <location>
        <begin position="1"/>
        <end position="21"/>
    </location>
</feature>
<accession>A0A6P8JV48</accession>
<dbReference type="GO" id="GO:0005886">
    <property type="term" value="C:plasma membrane"/>
    <property type="evidence" value="ECO:0007669"/>
    <property type="project" value="UniProtKB-SubCell"/>
</dbReference>
<keyword evidence="5 8" id="KW-0472">Membrane</keyword>
<evidence type="ECO:0000313" key="11">
    <source>
        <dbReference type="RefSeq" id="XP_033156429.1"/>
    </source>
</evidence>
<keyword evidence="2" id="KW-1003">Cell membrane</keyword>
<dbReference type="RefSeq" id="XP_033156429.1">
    <property type="nucleotide sequence ID" value="XM_033300538.1"/>
</dbReference>
<dbReference type="PANTHER" id="PTHR42643">
    <property type="entry name" value="IONOTROPIC RECEPTOR 20A-RELATED"/>
    <property type="match status" value="1"/>
</dbReference>
<evidence type="ECO:0000256" key="9">
    <source>
        <dbReference type="SAM" id="SignalP"/>
    </source>
</evidence>
<keyword evidence="3 8" id="KW-0812">Transmembrane</keyword>
<evidence type="ECO:0000256" key="6">
    <source>
        <dbReference type="ARBA" id="ARBA00023170"/>
    </source>
</evidence>
<gene>
    <name evidence="11" type="primary">LOC117138430</name>
</gene>
<reference evidence="11" key="1">
    <citation type="submission" date="2025-08" db="UniProtKB">
        <authorList>
            <consortium name="RefSeq"/>
        </authorList>
    </citation>
    <scope>IDENTIFICATION</scope>
    <source>
        <strain evidence="11">Mau12</strain>
        <tissue evidence="11">Whole Body</tissue>
    </source>
</reference>
<feature type="transmembrane region" description="Helical" evidence="8">
    <location>
        <begin position="297"/>
        <end position="319"/>
    </location>
</feature>
<dbReference type="PANTHER" id="PTHR42643:SF41">
    <property type="entry name" value="IONOTROPIC RECEPTOR 20A-RELATED"/>
    <property type="match status" value="1"/>
</dbReference>
<keyword evidence="9" id="KW-0732">Signal</keyword>
<protein>
    <submittedName>
        <fullName evidence="11">Uncharacterized protein LOC117138430</fullName>
    </submittedName>
</protein>
<evidence type="ECO:0000256" key="2">
    <source>
        <dbReference type="ARBA" id="ARBA00022475"/>
    </source>
</evidence>
<evidence type="ECO:0000256" key="8">
    <source>
        <dbReference type="SAM" id="Phobius"/>
    </source>
</evidence>
<keyword evidence="7" id="KW-0325">Glycoprotein</keyword>